<organism evidence="1 2">
    <name type="scientific">Araneus ventricosus</name>
    <name type="common">Orbweaver spider</name>
    <name type="synonym">Epeira ventricosa</name>
    <dbReference type="NCBI Taxonomy" id="182803"/>
    <lineage>
        <taxon>Eukaryota</taxon>
        <taxon>Metazoa</taxon>
        <taxon>Ecdysozoa</taxon>
        <taxon>Arthropoda</taxon>
        <taxon>Chelicerata</taxon>
        <taxon>Arachnida</taxon>
        <taxon>Araneae</taxon>
        <taxon>Araneomorphae</taxon>
        <taxon>Entelegynae</taxon>
        <taxon>Araneoidea</taxon>
        <taxon>Araneidae</taxon>
        <taxon>Araneus</taxon>
    </lineage>
</organism>
<dbReference type="Gene3D" id="3.60.10.10">
    <property type="entry name" value="Endonuclease/exonuclease/phosphatase"/>
    <property type="match status" value="1"/>
</dbReference>
<dbReference type="OrthoDB" id="6437148at2759"/>
<proteinExistence type="predicted"/>
<dbReference type="Proteomes" id="UP000499080">
    <property type="component" value="Unassembled WGS sequence"/>
</dbReference>
<protein>
    <recommendedName>
        <fullName evidence="3">Endonuclease/exonuclease/phosphatase domain-containing protein</fullName>
    </recommendedName>
</protein>
<keyword evidence="2" id="KW-1185">Reference proteome</keyword>
<name>A0A4Y2CHX6_ARAVE</name>
<evidence type="ECO:0000313" key="1">
    <source>
        <dbReference type="EMBL" id="GBM03544.1"/>
    </source>
</evidence>
<reference evidence="1 2" key="1">
    <citation type="journal article" date="2019" name="Sci. Rep.">
        <title>Orb-weaving spider Araneus ventricosus genome elucidates the spidroin gene catalogue.</title>
        <authorList>
            <person name="Kono N."/>
            <person name="Nakamura H."/>
            <person name="Ohtoshi R."/>
            <person name="Moran D.A.P."/>
            <person name="Shinohara A."/>
            <person name="Yoshida Y."/>
            <person name="Fujiwara M."/>
            <person name="Mori M."/>
            <person name="Tomita M."/>
            <person name="Arakawa K."/>
        </authorList>
    </citation>
    <scope>NUCLEOTIDE SEQUENCE [LARGE SCALE GENOMIC DNA]</scope>
</reference>
<comment type="caution">
    <text evidence="1">The sequence shown here is derived from an EMBL/GenBank/DDBJ whole genome shotgun (WGS) entry which is preliminary data.</text>
</comment>
<evidence type="ECO:0000313" key="2">
    <source>
        <dbReference type="Proteomes" id="UP000499080"/>
    </source>
</evidence>
<gene>
    <name evidence="1" type="ORF">AVEN_95430_1</name>
</gene>
<dbReference type="InterPro" id="IPR036691">
    <property type="entry name" value="Endo/exonu/phosph_ase_sf"/>
</dbReference>
<dbReference type="SUPFAM" id="SSF56219">
    <property type="entry name" value="DNase I-like"/>
    <property type="match status" value="1"/>
</dbReference>
<sequence>MDFSSHGSINLTTSSTSISINILQINLARTRAASHQLHISVVNFNSDIILMQEPYSRAEKFKAFPSPGLSFPPSKINKAAIAIVNKNLKPAIIACKKYTVAVKLQTSQNPTTFISAYNSQ</sequence>
<dbReference type="AlphaFoldDB" id="A0A4Y2CHX6"/>
<evidence type="ECO:0008006" key="3">
    <source>
        <dbReference type="Google" id="ProtNLM"/>
    </source>
</evidence>
<dbReference type="EMBL" id="BGPR01000192">
    <property type="protein sequence ID" value="GBM03544.1"/>
    <property type="molecule type" value="Genomic_DNA"/>
</dbReference>
<accession>A0A4Y2CHX6</accession>